<keyword evidence="1" id="KW-1133">Transmembrane helix</keyword>
<reference evidence="2 3" key="1">
    <citation type="submission" date="2020-08" db="EMBL/GenBank/DDBJ databases">
        <title>Genome sequence of Erysipelothrix inopinata DSM 15511T.</title>
        <authorList>
            <person name="Hyun D.-W."/>
            <person name="Bae J.-W."/>
        </authorList>
    </citation>
    <scope>NUCLEOTIDE SEQUENCE [LARGE SCALE GENOMIC DNA]</scope>
    <source>
        <strain evidence="2 3">DSM 15511</strain>
    </source>
</reference>
<protein>
    <submittedName>
        <fullName evidence="2">Uncharacterized protein</fullName>
    </submittedName>
</protein>
<sequence length="211" mass="24256">MLVLAITSMIAASSFNLGLVYLFDSSIEQIIEKIYISQLVVFMMNTFAFVYLLGSVYEYTFTTTNLSFLLSRVDAKEDIKEFLFIRALIPYLAVTVINYMIFYSKFEALTQYNPRIVVDPLQNIILLCIVAITIISMVIYYKTENVFKPSLEKKVIMYVVFLFAFTYLPTLINDADFSGRGILSLVFIVVMLGMDAYYLYQIKSSKKVDLC</sequence>
<dbReference type="Proteomes" id="UP000515928">
    <property type="component" value="Chromosome"/>
</dbReference>
<dbReference type="KEGG" id="eio:H9L01_02435"/>
<gene>
    <name evidence="2" type="ORF">H9L01_02435</name>
</gene>
<dbReference type="AlphaFoldDB" id="A0A7G9S068"/>
<dbReference type="RefSeq" id="WP_187534445.1">
    <property type="nucleotide sequence ID" value="NZ_CBCSHU010000001.1"/>
</dbReference>
<feature type="transmembrane region" description="Helical" evidence="1">
    <location>
        <begin position="178"/>
        <end position="200"/>
    </location>
</feature>
<evidence type="ECO:0000313" key="3">
    <source>
        <dbReference type="Proteomes" id="UP000515928"/>
    </source>
</evidence>
<name>A0A7G9S068_9FIRM</name>
<proteinExistence type="predicted"/>
<accession>A0A7G9S068</accession>
<organism evidence="2 3">
    <name type="scientific">Erysipelothrix inopinata</name>
    <dbReference type="NCBI Taxonomy" id="225084"/>
    <lineage>
        <taxon>Bacteria</taxon>
        <taxon>Bacillati</taxon>
        <taxon>Bacillota</taxon>
        <taxon>Erysipelotrichia</taxon>
        <taxon>Erysipelotrichales</taxon>
        <taxon>Erysipelotrichaceae</taxon>
        <taxon>Erysipelothrix</taxon>
    </lineage>
</organism>
<keyword evidence="1" id="KW-0472">Membrane</keyword>
<feature type="transmembrane region" description="Helical" evidence="1">
    <location>
        <begin position="82"/>
        <end position="104"/>
    </location>
</feature>
<feature type="transmembrane region" description="Helical" evidence="1">
    <location>
        <begin position="34"/>
        <end position="61"/>
    </location>
</feature>
<keyword evidence="1" id="KW-0812">Transmembrane</keyword>
<evidence type="ECO:0000256" key="1">
    <source>
        <dbReference type="SAM" id="Phobius"/>
    </source>
</evidence>
<evidence type="ECO:0000313" key="2">
    <source>
        <dbReference type="EMBL" id="QNN61243.1"/>
    </source>
</evidence>
<dbReference type="EMBL" id="CP060715">
    <property type="protein sequence ID" value="QNN61243.1"/>
    <property type="molecule type" value="Genomic_DNA"/>
</dbReference>
<feature type="transmembrane region" description="Helical" evidence="1">
    <location>
        <begin position="124"/>
        <end position="143"/>
    </location>
</feature>
<feature type="transmembrane region" description="Helical" evidence="1">
    <location>
        <begin position="155"/>
        <end position="172"/>
    </location>
</feature>
<keyword evidence="3" id="KW-1185">Reference proteome</keyword>